<dbReference type="PROSITE" id="PS50030">
    <property type="entry name" value="UBA"/>
    <property type="match status" value="1"/>
</dbReference>
<dbReference type="InterPro" id="IPR015496">
    <property type="entry name" value="Ubiquilin"/>
</dbReference>
<feature type="region of interest" description="Disordered" evidence="1">
    <location>
        <begin position="411"/>
        <end position="435"/>
    </location>
</feature>
<evidence type="ECO:0000313" key="5">
    <source>
        <dbReference type="Proteomes" id="UP000800092"/>
    </source>
</evidence>
<dbReference type="InterPro" id="IPR029071">
    <property type="entry name" value="Ubiquitin-like_domsf"/>
</dbReference>
<name>A0A6A6H6X2_VIRVR</name>
<feature type="compositionally biased region" description="Low complexity" evidence="1">
    <location>
        <begin position="251"/>
        <end position="272"/>
    </location>
</feature>
<accession>A0A6A6H6X2</accession>
<feature type="region of interest" description="Disordered" evidence="1">
    <location>
        <begin position="88"/>
        <end position="128"/>
    </location>
</feature>
<dbReference type="GO" id="GO:0005829">
    <property type="term" value="C:cytosol"/>
    <property type="evidence" value="ECO:0007669"/>
    <property type="project" value="TreeGrafter"/>
</dbReference>
<dbReference type="CDD" id="cd16106">
    <property type="entry name" value="Ubl_Dsk2p_like"/>
    <property type="match status" value="1"/>
</dbReference>
<evidence type="ECO:0000256" key="1">
    <source>
        <dbReference type="SAM" id="MobiDB-lite"/>
    </source>
</evidence>
<feature type="domain" description="UBA" evidence="2">
    <location>
        <begin position="468"/>
        <end position="512"/>
    </location>
</feature>
<dbReference type="EMBL" id="ML991803">
    <property type="protein sequence ID" value="KAF2233844.1"/>
    <property type="molecule type" value="Genomic_DNA"/>
</dbReference>
<organism evidence="4 5">
    <name type="scientific">Viridothelium virens</name>
    <name type="common">Speckled blister lichen</name>
    <name type="synonym">Trypethelium virens</name>
    <dbReference type="NCBI Taxonomy" id="1048519"/>
    <lineage>
        <taxon>Eukaryota</taxon>
        <taxon>Fungi</taxon>
        <taxon>Dikarya</taxon>
        <taxon>Ascomycota</taxon>
        <taxon>Pezizomycotina</taxon>
        <taxon>Dothideomycetes</taxon>
        <taxon>Dothideomycetes incertae sedis</taxon>
        <taxon>Trypetheliales</taxon>
        <taxon>Trypetheliaceae</taxon>
        <taxon>Viridothelium</taxon>
    </lineage>
</organism>
<dbReference type="CDD" id="cd14324">
    <property type="entry name" value="UBA_Dsk2p_like"/>
    <property type="match status" value="1"/>
</dbReference>
<evidence type="ECO:0008006" key="6">
    <source>
        <dbReference type="Google" id="ProtNLM"/>
    </source>
</evidence>
<dbReference type="SUPFAM" id="SSF54236">
    <property type="entry name" value="Ubiquitin-like"/>
    <property type="match status" value="1"/>
</dbReference>
<reference evidence="4" key="1">
    <citation type="journal article" date="2020" name="Stud. Mycol.">
        <title>101 Dothideomycetes genomes: a test case for predicting lifestyles and emergence of pathogens.</title>
        <authorList>
            <person name="Haridas S."/>
            <person name="Albert R."/>
            <person name="Binder M."/>
            <person name="Bloem J."/>
            <person name="Labutti K."/>
            <person name="Salamov A."/>
            <person name="Andreopoulos B."/>
            <person name="Baker S."/>
            <person name="Barry K."/>
            <person name="Bills G."/>
            <person name="Bluhm B."/>
            <person name="Cannon C."/>
            <person name="Castanera R."/>
            <person name="Culley D."/>
            <person name="Daum C."/>
            <person name="Ezra D."/>
            <person name="Gonzalez J."/>
            <person name="Henrissat B."/>
            <person name="Kuo A."/>
            <person name="Liang C."/>
            <person name="Lipzen A."/>
            <person name="Lutzoni F."/>
            <person name="Magnuson J."/>
            <person name="Mondo S."/>
            <person name="Nolan M."/>
            <person name="Ohm R."/>
            <person name="Pangilinan J."/>
            <person name="Park H.-J."/>
            <person name="Ramirez L."/>
            <person name="Alfaro M."/>
            <person name="Sun H."/>
            <person name="Tritt A."/>
            <person name="Yoshinaga Y."/>
            <person name="Zwiers L.-H."/>
            <person name="Turgeon B."/>
            <person name="Goodwin S."/>
            <person name="Spatafora J."/>
            <person name="Crous P."/>
            <person name="Grigoriev I."/>
        </authorList>
    </citation>
    <scope>NUCLEOTIDE SEQUENCE</scope>
    <source>
        <strain evidence="4">Tuck. ex Michener</strain>
    </source>
</reference>
<dbReference type="InterPro" id="IPR009060">
    <property type="entry name" value="UBA-like_sf"/>
</dbReference>
<feature type="region of interest" description="Disordered" evidence="1">
    <location>
        <begin position="311"/>
        <end position="388"/>
    </location>
</feature>
<evidence type="ECO:0000259" key="2">
    <source>
        <dbReference type="PROSITE" id="PS50030"/>
    </source>
</evidence>
<dbReference type="OrthoDB" id="267397at2759"/>
<protein>
    <recommendedName>
        <fullName evidence="6">Ubiquitin-domain-containing protein</fullName>
    </recommendedName>
</protein>
<dbReference type="SMART" id="SM00213">
    <property type="entry name" value="UBQ"/>
    <property type="match status" value="1"/>
</dbReference>
<dbReference type="AlphaFoldDB" id="A0A6A6H6X2"/>
<dbReference type="SMART" id="SM00165">
    <property type="entry name" value="UBA"/>
    <property type="match status" value="1"/>
</dbReference>
<dbReference type="Proteomes" id="UP000800092">
    <property type="component" value="Unassembled WGS sequence"/>
</dbReference>
<dbReference type="PANTHER" id="PTHR10677:SF3">
    <property type="entry name" value="FI07626P-RELATED"/>
    <property type="match status" value="1"/>
</dbReference>
<dbReference type="PANTHER" id="PTHR10677">
    <property type="entry name" value="UBIQUILIN"/>
    <property type="match status" value="1"/>
</dbReference>
<dbReference type="InterPro" id="IPR000626">
    <property type="entry name" value="Ubiquitin-like_dom"/>
</dbReference>
<gene>
    <name evidence="4" type="ORF">EV356DRAFT_567662</name>
</gene>
<keyword evidence="5" id="KW-1185">Reference proteome</keyword>
<dbReference type="Gene3D" id="3.10.20.90">
    <property type="entry name" value="Phosphatidylinositol 3-kinase Catalytic Subunit, Chain A, domain 1"/>
    <property type="match status" value="1"/>
</dbReference>
<evidence type="ECO:0000313" key="4">
    <source>
        <dbReference type="EMBL" id="KAF2233844.1"/>
    </source>
</evidence>
<dbReference type="InterPro" id="IPR015940">
    <property type="entry name" value="UBA"/>
</dbReference>
<evidence type="ECO:0000259" key="3">
    <source>
        <dbReference type="PROSITE" id="PS50053"/>
    </source>
</evidence>
<dbReference type="PROSITE" id="PS50053">
    <property type="entry name" value="UBIQUITIN_2"/>
    <property type="match status" value="1"/>
</dbReference>
<dbReference type="Gene3D" id="1.10.8.10">
    <property type="entry name" value="DNA helicase RuvA subunit, C-terminal domain"/>
    <property type="match status" value="1"/>
</dbReference>
<feature type="compositionally biased region" description="Low complexity" evidence="1">
    <location>
        <begin position="355"/>
        <end position="367"/>
    </location>
</feature>
<feature type="region of interest" description="Disordered" evidence="1">
    <location>
        <begin position="232"/>
        <end position="279"/>
    </location>
</feature>
<sequence length="514" mass="53914">MADEGTSSGDEVQVTFNVRTSSEAKYTLSLPVSTKISAVKEKLATSDYADTPPDRQRLIYSGRVMKDGDTLSTYKVKDGNTVHLVKSAASNARQNPANQPSNSSARASPTNTGGAPSNIASGPGTSPLNNLTGARFAGYGPGLPGMDMFGPDGGMAGGGNFGEEMLRQMDNPMVLSQINEAMNNPDFLRMMRESPLVRDNPMMREFIGTPAFRSMMTNPDMLRAQLRMQQAMTGGQQNAFPAPGVTDTTPQGAAATQQGEQGQQGRQAQNQQNPLAGLGMGMGMNPFAMGGMGGGNPFATGNPFAQLFPQQAQNQTQPSANTSSATSPPPPASADGEATATSTTNTGIPRDDTSTQEGQNTQQQQQTPNPFGNLFGAAGGQGGASPFNNIMQQMMQNPEAMQQMMNFTRSMYGQGQGEGQGGNESSSDPASNPFAALEGLAGLGNRFGAFGGMGGAGGAQQTPQDTRPPEEQYVEQLRQLNEMGFHEFERNVRALRMAGGSVQGAVEMLLSGTV</sequence>
<dbReference type="GO" id="GO:0006511">
    <property type="term" value="P:ubiquitin-dependent protein catabolic process"/>
    <property type="evidence" value="ECO:0007669"/>
    <property type="project" value="TreeGrafter"/>
</dbReference>
<feature type="domain" description="Ubiquitin-like" evidence="3">
    <location>
        <begin position="14"/>
        <end position="91"/>
    </location>
</feature>
<dbReference type="Pfam" id="PF00240">
    <property type="entry name" value="ubiquitin"/>
    <property type="match status" value="1"/>
</dbReference>
<proteinExistence type="predicted"/>
<dbReference type="GO" id="GO:0031593">
    <property type="term" value="F:polyubiquitin modification-dependent protein binding"/>
    <property type="evidence" value="ECO:0007669"/>
    <property type="project" value="TreeGrafter"/>
</dbReference>
<dbReference type="SUPFAM" id="SSF46934">
    <property type="entry name" value="UBA-like"/>
    <property type="match status" value="1"/>
</dbReference>